<dbReference type="STRING" id="331657.A0A4U0W6D6"/>
<dbReference type="InterPro" id="IPR036259">
    <property type="entry name" value="MFS_trans_sf"/>
</dbReference>
<dbReference type="Gene3D" id="1.20.1250.20">
    <property type="entry name" value="MFS general substrate transporter like domains"/>
    <property type="match status" value="1"/>
</dbReference>
<protein>
    <recommendedName>
        <fullName evidence="9">Major facilitator superfamily (MFS) profile domain-containing protein</fullName>
    </recommendedName>
</protein>
<evidence type="ECO:0000256" key="2">
    <source>
        <dbReference type="ARBA" id="ARBA00022448"/>
    </source>
</evidence>
<dbReference type="OrthoDB" id="2985014at2759"/>
<proteinExistence type="predicted"/>
<evidence type="ECO:0000256" key="5">
    <source>
        <dbReference type="ARBA" id="ARBA00023136"/>
    </source>
</evidence>
<keyword evidence="8" id="KW-1185">Reference proteome</keyword>
<feature type="transmembrane region" description="Helical" evidence="6">
    <location>
        <begin position="59"/>
        <end position="82"/>
    </location>
</feature>
<accession>A0A4U0W6D6</accession>
<feature type="transmembrane region" description="Helical" evidence="6">
    <location>
        <begin position="94"/>
        <end position="116"/>
    </location>
</feature>
<gene>
    <name evidence="7" type="ORF">B0A49_11531</name>
</gene>
<name>A0A4U0W6D6_9PEZI</name>
<evidence type="ECO:0000256" key="1">
    <source>
        <dbReference type="ARBA" id="ARBA00004141"/>
    </source>
</evidence>
<evidence type="ECO:0000256" key="6">
    <source>
        <dbReference type="SAM" id="Phobius"/>
    </source>
</evidence>
<evidence type="ECO:0000256" key="4">
    <source>
        <dbReference type="ARBA" id="ARBA00022989"/>
    </source>
</evidence>
<dbReference type="PANTHER" id="PTHR43791">
    <property type="entry name" value="PERMEASE-RELATED"/>
    <property type="match status" value="1"/>
</dbReference>
<dbReference type="AlphaFoldDB" id="A0A4U0W6D6"/>
<evidence type="ECO:0000313" key="7">
    <source>
        <dbReference type="EMBL" id="TKA57904.1"/>
    </source>
</evidence>
<comment type="subcellular location">
    <subcellularLocation>
        <location evidence="1">Membrane</location>
        <topology evidence="1">Multi-pass membrane protein</topology>
    </subcellularLocation>
</comment>
<dbReference type="GO" id="GO:0016020">
    <property type="term" value="C:membrane"/>
    <property type="evidence" value="ECO:0007669"/>
    <property type="project" value="UniProtKB-SubCell"/>
</dbReference>
<dbReference type="EMBL" id="NAJN01002087">
    <property type="protein sequence ID" value="TKA57904.1"/>
    <property type="molecule type" value="Genomic_DNA"/>
</dbReference>
<reference evidence="7 8" key="1">
    <citation type="submission" date="2017-03" db="EMBL/GenBank/DDBJ databases">
        <title>Genomes of endolithic fungi from Antarctica.</title>
        <authorList>
            <person name="Coleine C."/>
            <person name="Masonjones S."/>
            <person name="Stajich J.E."/>
        </authorList>
    </citation>
    <scope>NUCLEOTIDE SEQUENCE [LARGE SCALE GENOMIC DNA]</scope>
    <source>
        <strain evidence="7 8">CCFEE 5187</strain>
    </source>
</reference>
<dbReference type="GO" id="GO:0022857">
    <property type="term" value="F:transmembrane transporter activity"/>
    <property type="evidence" value="ECO:0007669"/>
    <property type="project" value="TreeGrafter"/>
</dbReference>
<dbReference type="PANTHER" id="PTHR43791:SF85">
    <property type="entry name" value="TRANSPORTER, PUTATIVE (AFU_ORTHOLOGUE AFUA_6G00710)-RELATED"/>
    <property type="match status" value="1"/>
</dbReference>
<keyword evidence="2" id="KW-0813">Transport</keyword>
<organism evidence="7 8">
    <name type="scientific">Cryomyces minteri</name>
    <dbReference type="NCBI Taxonomy" id="331657"/>
    <lineage>
        <taxon>Eukaryota</taxon>
        <taxon>Fungi</taxon>
        <taxon>Dikarya</taxon>
        <taxon>Ascomycota</taxon>
        <taxon>Pezizomycotina</taxon>
        <taxon>Dothideomycetes</taxon>
        <taxon>Dothideomycetes incertae sedis</taxon>
        <taxon>Cryomyces</taxon>
    </lineage>
</organism>
<sequence>TANIGNARVAGLQVDLGITDVQYQTAITVTYVPYIVAELPSNLVLKKFGPRGMIPGMCLAWGIVTTLQSQVFNFGGLLAAAIQQMNGIGGLRGWQWIFLLEGLFTVCFGVFAFFILPDTPH</sequence>
<keyword evidence="4 6" id="KW-1133">Transmembrane helix</keyword>
<evidence type="ECO:0000256" key="3">
    <source>
        <dbReference type="ARBA" id="ARBA00022692"/>
    </source>
</evidence>
<comment type="caution">
    <text evidence="7">The sequence shown here is derived from an EMBL/GenBank/DDBJ whole genome shotgun (WGS) entry which is preliminary data.</text>
</comment>
<evidence type="ECO:0008006" key="9">
    <source>
        <dbReference type="Google" id="ProtNLM"/>
    </source>
</evidence>
<keyword evidence="3 6" id="KW-0812">Transmembrane</keyword>
<evidence type="ECO:0000313" key="8">
    <source>
        <dbReference type="Proteomes" id="UP000308768"/>
    </source>
</evidence>
<keyword evidence="5 6" id="KW-0472">Membrane</keyword>
<dbReference type="Proteomes" id="UP000308768">
    <property type="component" value="Unassembled WGS sequence"/>
</dbReference>
<dbReference type="SUPFAM" id="SSF103473">
    <property type="entry name" value="MFS general substrate transporter"/>
    <property type="match status" value="1"/>
</dbReference>
<feature type="non-terminal residue" evidence="7">
    <location>
        <position position="1"/>
    </location>
</feature>